<dbReference type="EMBL" id="AWSJ01000322">
    <property type="protein sequence ID" value="ERI06475.1"/>
    <property type="molecule type" value="Genomic_DNA"/>
</dbReference>
<dbReference type="PATRIC" id="fig|649747.3.peg.4786"/>
<reference evidence="1 2" key="1">
    <citation type="submission" date="2013-08" db="EMBL/GenBank/DDBJ databases">
        <authorList>
            <person name="Weinstock G."/>
            <person name="Sodergren E."/>
            <person name="Wylie T."/>
            <person name="Fulton L."/>
            <person name="Fulton R."/>
            <person name="Fronick C."/>
            <person name="O'Laughlin M."/>
            <person name="Godfrey J."/>
            <person name="Miner T."/>
            <person name="Herter B."/>
            <person name="Appelbaum E."/>
            <person name="Cordes M."/>
            <person name="Lek S."/>
            <person name="Wollam A."/>
            <person name="Pepin K.H."/>
            <person name="Palsikar V.B."/>
            <person name="Mitreva M."/>
            <person name="Wilson R.K."/>
        </authorList>
    </citation>
    <scope>NUCLEOTIDE SEQUENCE [LARGE SCALE GENOMIC DNA]</scope>
    <source>
        <strain evidence="1 2">ATCC 12856</strain>
    </source>
</reference>
<keyword evidence="2" id="KW-1185">Reference proteome</keyword>
<proteinExistence type="predicted"/>
<gene>
    <name evidence="1" type="ORF">HMPREF0083_05317</name>
</gene>
<accession>U1WUW7</accession>
<dbReference type="Proteomes" id="UP000016511">
    <property type="component" value="Unassembled WGS sequence"/>
</dbReference>
<organism evidence="1 2">
    <name type="scientific">Aneurinibacillus aneurinilyticus ATCC 12856</name>
    <dbReference type="NCBI Taxonomy" id="649747"/>
    <lineage>
        <taxon>Bacteria</taxon>
        <taxon>Bacillati</taxon>
        <taxon>Bacillota</taxon>
        <taxon>Bacilli</taxon>
        <taxon>Bacillales</taxon>
        <taxon>Paenibacillaceae</taxon>
        <taxon>Aneurinibacillus group</taxon>
        <taxon>Aneurinibacillus</taxon>
    </lineage>
</organism>
<name>U1WUW7_ANEAE</name>
<sequence>MSLADKVKSICESGELTHDFVIGLAEEMDGIARVAKIGLESDSAFHKWCALKSIYDAVIQHE</sequence>
<dbReference type="STRING" id="649747.HMPREF0083_05317"/>
<protein>
    <submittedName>
        <fullName evidence="1">Uncharacterized protein</fullName>
    </submittedName>
</protein>
<dbReference type="GeneID" id="92841822"/>
<comment type="caution">
    <text evidence="1">The sequence shown here is derived from an EMBL/GenBank/DDBJ whole genome shotgun (WGS) entry which is preliminary data.</text>
</comment>
<dbReference type="HOGENOM" id="CLU_2894085_0_0_9"/>
<evidence type="ECO:0000313" key="1">
    <source>
        <dbReference type="EMBL" id="ERI06475.1"/>
    </source>
</evidence>
<dbReference type="AlphaFoldDB" id="U1WUW7"/>
<evidence type="ECO:0000313" key="2">
    <source>
        <dbReference type="Proteomes" id="UP000016511"/>
    </source>
</evidence>
<dbReference type="RefSeq" id="WP_021624921.1">
    <property type="nucleotide sequence ID" value="NZ_KE952920.1"/>
</dbReference>